<name>A0A2J8A388_9CHLO</name>
<dbReference type="Proteomes" id="UP000236333">
    <property type="component" value="Unassembled WGS sequence"/>
</dbReference>
<reference evidence="1 2" key="1">
    <citation type="journal article" date="2017" name="Mol. Biol. Evol.">
        <title>The 4-celled Tetrabaena socialis nuclear genome reveals the essential components for genetic control of cell number at the origin of multicellularity in the volvocine lineage.</title>
        <authorList>
            <person name="Featherston J."/>
            <person name="Arakaki Y."/>
            <person name="Hanschen E.R."/>
            <person name="Ferris P.J."/>
            <person name="Michod R.E."/>
            <person name="Olson B.J.S.C."/>
            <person name="Nozaki H."/>
            <person name="Durand P.M."/>
        </authorList>
    </citation>
    <scope>NUCLEOTIDE SEQUENCE [LARGE SCALE GENOMIC DNA]</scope>
    <source>
        <strain evidence="1 2">NIES-571</strain>
    </source>
</reference>
<keyword evidence="2" id="KW-1185">Reference proteome</keyword>
<organism evidence="1 2">
    <name type="scientific">Tetrabaena socialis</name>
    <dbReference type="NCBI Taxonomy" id="47790"/>
    <lineage>
        <taxon>Eukaryota</taxon>
        <taxon>Viridiplantae</taxon>
        <taxon>Chlorophyta</taxon>
        <taxon>core chlorophytes</taxon>
        <taxon>Chlorophyceae</taxon>
        <taxon>CS clade</taxon>
        <taxon>Chlamydomonadales</taxon>
        <taxon>Tetrabaenaceae</taxon>
        <taxon>Tetrabaena</taxon>
    </lineage>
</organism>
<protein>
    <submittedName>
        <fullName evidence="1">Uncharacterized protein</fullName>
    </submittedName>
</protein>
<comment type="caution">
    <text evidence="1">The sequence shown here is derived from an EMBL/GenBank/DDBJ whole genome shotgun (WGS) entry which is preliminary data.</text>
</comment>
<evidence type="ECO:0000313" key="2">
    <source>
        <dbReference type="Proteomes" id="UP000236333"/>
    </source>
</evidence>
<dbReference type="OrthoDB" id="536467at2759"/>
<proteinExistence type="predicted"/>
<accession>A0A2J8A388</accession>
<gene>
    <name evidence="1" type="ORF">TSOC_006589</name>
</gene>
<dbReference type="EMBL" id="PGGS01000204">
    <property type="protein sequence ID" value="PNH06985.1"/>
    <property type="molecule type" value="Genomic_DNA"/>
</dbReference>
<dbReference type="AlphaFoldDB" id="A0A2J8A388"/>
<evidence type="ECO:0000313" key="1">
    <source>
        <dbReference type="EMBL" id="PNH06985.1"/>
    </source>
</evidence>
<sequence>MATNWDLRAFLDGQKDLNEAEKKLCYQLLDEQGFSAADKKNAFFNLNNADLKDAGIKQISTRKVLLLAIEGAAAGGLGSAAGPVPKTVAVVHVVVTPGEDKEVVDKVTFKNQASVKEFLRGANTLGFVRVPDDQAEEGEETVLIRDISDLVEGQHYHMRFEGQSHSLTSIRQELMHLGQGREDETGQAVLLDAQRQDKTCVLDPSLRVLQNSKGQAEVEFDAVIMCESQAIVLELKTNYTGANMVTESATKAQLVAQKSSDVVYAGTQYKQFSGKKVVPAFMAECVAAPREANLLHTSQTHGVKLYRRNGKSISPWASMTPLKRAAARPVALRWVVLHSFWDGGSCEGSGGDSADDYNTDYNNDCGASADVSAAVGGGGTIELDAWARLGIMVELWDTLVPEAVHWGW</sequence>